<feature type="transmembrane region" description="Helical" evidence="5">
    <location>
        <begin position="169"/>
        <end position="198"/>
    </location>
</feature>
<feature type="transmembrane region" description="Helical" evidence="5">
    <location>
        <begin position="210"/>
        <end position="227"/>
    </location>
</feature>
<evidence type="ECO:0000313" key="7">
    <source>
        <dbReference type="Proteomes" id="UP000595197"/>
    </source>
</evidence>
<feature type="transmembrane region" description="Helical" evidence="5">
    <location>
        <begin position="115"/>
        <end position="137"/>
    </location>
</feature>
<name>A0ABX7BGJ9_9PROT</name>
<protein>
    <recommendedName>
        <fullName evidence="5">Sec-independent protein translocase protein TatC</fullName>
    </recommendedName>
</protein>
<accession>A0ABX7BGJ9</accession>
<organism evidence="6 7">
    <name type="scientific">Skermanella cutis</name>
    <dbReference type="NCBI Taxonomy" id="2775420"/>
    <lineage>
        <taxon>Bacteria</taxon>
        <taxon>Pseudomonadati</taxon>
        <taxon>Pseudomonadota</taxon>
        <taxon>Alphaproteobacteria</taxon>
        <taxon>Rhodospirillales</taxon>
        <taxon>Azospirillaceae</taxon>
        <taxon>Skermanella</taxon>
    </lineage>
</organism>
<reference evidence="6" key="1">
    <citation type="submission" date="2021-02" db="EMBL/GenBank/DDBJ databases">
        <title>Skermanella TT6 skin isolate.</title>
        <authorList>
            <person name="Lee K."/>
            <person name="Ganzorig M."/>
        </authorList>
    </citation>
    <scope>NUCLEOTIDE SEQUENCE</scope>
    <source>
        <strain evidence="6">TT6</strain>
    </source>
</reference>
<comment type="subcellular location">
    <subcellularLocation>
        <location evidence="5">Cell membrane</location>
        <topology evidence="5">Multi-pass membrane protein</topology>
    </subcellularLocation>
    <subcellularLocation>
        <location evidence="1">Membrane</location>
        <topology evidence="1">Multi-pass membrane protein</topology>
    </subcellularLocation>
</comment>
<dbReference type="EMBL" id="CP067420">
    <property type="protein sequence ID" value="QQP91577.1"/>
    <property type="molecule type" value="Genomic_DNA"/>
</dbReference>
<feature type="transmembrane region" description="Helical" evidence="5">
    <location>
        <begin position="27"/>
        <end position="45"/>
    </location>
</feature>
<dbReference type="PROSITE" id="PS01218">
    <property type="entry name" value="TATC"/>
    <property type="match status" value="1"/>
</dbReference>
<dbReference type="InterPro" id="IPR019820">
    <property type="entry name" value="Sec-indep_translocase_CS"/>
</dbReference>
<keyword evidence="5" id="KW-0811">Translocation</keyword>
<dbReference type="NCBIfam" id="TIGR00945">
    <property type="entry name" value="tatC"/>
    <property type="match status" value="1"/>
</dbReference>
<dbReference type="PANTHER" id="PTHR30371">
    <property type="entry name" value="SEC-INDEPENDENT PROTEIN TRANSLOCASE PROTEIN TATC"/>
    <property type="match status" value="1"/>
</dbReference>
<dbReference type="PANTHER" id="PTHR30371:SF0">
    <property type="entry name" value="SEC-INDEPENDENT PROTEIN TRANSLOCASE PROTEIN TATC, CHLOROPLASTIC-RELATED"/>
    <property type="match status" value="1"/>
</dbReference>
<dbReference type="InterPro" id="IPR002033">
    <property type="entry name" value="TatC"/>
</dbReference>
<proteinExistence type="inferred from homology"/>
<gene>
    <name evidence="5 6" type="primary">tatC</name>
    <name evidence="6" type="ORF">IGS68_10365</name>
</gene>
<dbReference type="Pfam" id="PF00902">
    <property type="entry name" value="TatC"/>
    <property type="match status" value="1"/>
</dbReference>
<keyword evidence="7" id="KW-1185">Reference proteome</keyword>
<dbReference type="Proteomes" id="UP000595197">
    <property type="component" value="Chromosome"/>
</dbReference>
<comment type="function">
    <text evidence="5">Part of the twin-arginine translocation (Tat) system that transports large folded proteins containing a characteristic twin-arginine motif in their signal peptide across membranes. Together with TatB, TatC is part of a receptor directly interacting with Tat signal peptides.</text>
</comment>
<keyword evidence="5" id="KW-0653">Protein transport</keyword>
<keyword evidence="3 5" id="KW-1133">Transmembrane helix</keyword>
<keyword evidence="4 5" id="KW-0472">Membrane</keyword>
<comment type="subunit">
    <text evidence="5">The Tat system comprises two distinct complexes: a TatABC complex, containing multiple copies of TatA, TatB and TatC subunits, and a separate TatA complex, containing only TatA subunits. Substrates initially bind to the TatABC complex, which probably triggers association of the separate TatA complex to form the active translocon.</text>
</comment>
<comment type="caution">
    <text evidence="5">Lacks conserved residue(s) required for the propagation of feature annotation.</text>
</comment>
<dbReference type="PRINTS" id="PR01840">
    <property type="entry name" value="TATCFAMILY"/>
</dbReference>
<evidence type="ECO:0000313" key="6">
    <source>
        <dbReference type="EMBL" id="QQP91577.1"/>
    </source>
</evidence>
<keyword evidence="2 5" id="KW-0812">Transmembrane</keyword>
<keyword evidence="5" id="KW-0813">Transport</keyword>
<keyword evidence="5" id="KW-1003">Cell membrane</keyword>
<evidence type="ECO:0000256" key="5">
    <source>
        <dbReference type="HAMAP-Rule" id="MF_00902"/>
    </source>
</evidence>
<dbReference type="HAMAP" id="MF_00902">
    <property type="entry name" value="TatC"/>
    <property type="match status" value="1"/>
</dbReference>
<feature type="transmembrane region" description="Helical" evidence="5">
    <location>
        <begin position="82"/>
        <end position="103"/>
    </location>
</feature>
<evidence type="ECO:0000256" key="1">
    <source>
        <dbReference type="ARBA" id="ARBA00004141"/>
    </source>
</evidence>
<evidence type="ECO:0000256" key="3">
    <source>
        <dbReference type="ARBA" id="ARBA00022989"/>
    </source>
</evidence>
<evidence type="ECO:0000256" key="4">
    <source>
        <dbReference type="ARBA" id="ARBA00023136"/>
    </source>
</evidence>
<comment type="similarity">
    <text evidence="5">Belongs to the TatC family.</text>
</comment>
<evidence type="ECO:0000256" key="2">
    <source>
        <dbReference type="ARBA" id="ARBA00022692"/>
    </source>
</evidence>
<dbReference type="RefSeq" id="WP_201079639.1">
    <property type="nucleotide sequence ID" value="NZ_CP067420.1"/>
</dbReference>
<sequence length="266" mass="29742">MTTVSDDGLDDSKMPLLDHLIELRNRLMYSIAAIFAAFLICYYFSADIYAFLVRPLADLLGHEGRRMIYTGLTEAFFTYVKVAFWAAMFLAFPIIASQLWMFIAPGLYKHERNAFLPFLVATPIMFFMGGALVYYAVFPLAWSFFLSFEQLAPGPEGLPIQFEARVGEYLSLVMTLIFAFGIAFQLPVLLTLLARAGIVSSEALASKRKYAIVVILIAAAIMTPPDVISQLGLAIPLYALYEVSVQIARVMEKQRAKRDEEAEAAE</sequence>